<proteinExistence type="predicted"/>
<protein>
    <submittedName>
        <fullName evidence="1">Uncharacterized protein</fullName>
    </submittedName>
</protein>
<dbReference type="EMBL" id="VDEM01000026">
    <property type="protein sequence ID" value="KAF0823702.1"/>
    <property type="molecule type" value="Genomic_DNA"/>
</dbReference>
<sequence length="52" mass="6139">MFLYISYDSFFRKVPIFIFPLITFTHPAMNKGRLISTSMETVNNIYKNGNPY</sequence>
<organism evidence="1 2">
    <name type="scientific">Cytobacillus firmus</name>
    <name type="common">Bacillus firmus</name>
    <dbReference type="NCBI Taxonomy" id="1399"/>
    <lineage>
        <taxon>Bacteria</taxon>
        <taxon>Bacillati</taxon>
        <taxon>Bacillota</taxon>
        <taxon>Bacilli</taxon>
        <taxon>Bacillales</taxon>
        <taxon>Bacillaceae</taxon>
        <taxon>Cytobacillus</taxon>
    </lineage>
</organism>
<evidence type="ECO:0000313" key="2">
    <source>
        <dbReference type="Proteomes" id="UP000465778"/>
    </source>
</evidence>
<name>A0A800NAA6_CYTFI</name>
<accession>A0A800NAA6</accession>
<evidence type="ECO:0000313" key="1">
    <source>
        <dbReference type="EMBL" id="KAF0823702.1"/>
    </source>
</evidence>
<dbReference type="Proteomes" id="UP000465778">
    <property type="component" value="Unassembled WGS sequence"/>
</dbReference>
<comment type="caution">
    <text evidence="1">The sequence shown here is derived from an EMBL/GenBank/DDBJ whole genome shotgun (WGS) entry which is preliminary data.</text>
</comment>
<gene>
    <name evidence="1" type="ORF">KIS1582_2536</name>
</gene>
<dbReference type="AlphaFoldDB" id="A0A800NAA6"/>
<reference evidence="1 2" key="1">
    <citation type="journal article" date="2020" name="G3 (Bethesda)">
        <title>Whole Genome Sequencing and Comparative Genomics of Two Nematicidal Bacillus Strains Reveals a Wide Range of Possible Virulence Factors.</title>
        <authorList>
            <person name="Susic N."/>
            <person name="Janezic S."/>
            <person name="Rupnik M."/>
            <person name="Geric Stare B."/>
        </authorList>
    </citation>
    <scope>NUCLEOTIDE SEQUENCE [LARGE SCALE GENOMIC DNA]</scope>
    <source>
        <strain evidence="1 2">I-1582</strain>
    </source>
</reference>